<feature type="transmembrane region" description="Helical" evidence="1">
    <location>
        <begin position="107"/>
        <end position="125"/>
    </location>
</feature>
<dbReference type="RefSeq" id="WP_095279959.1">
    <property type="nucleotide sequence ID" value="NZ_JAIZGT010000002.1"/>
</dbReference>
<name>A0A267WJ80_BIFPS</name>
<dbReference type="EMBL" id="MNLB01000019">
    <property type="protein sequence ID" value="PAC72680.1"/>
    <property type="molecule type" value="Genomic_DNA"/>
</dbReference>
<accession>A0A267WJ80</accession>
<keyword evidence="1" id="KW-0472">Membrane</keyword>
<evidence type="ECO:0000313" key="2">
    <source>
        <dbReference type="EMBL" id="PAC72680.1"/>
    </source>
</evidence>
<proteinExistence type="predicted"/>
<feature type="transmembrane region" description="Helical" evidence="1">
    <location>
        <begin position="55"/>
        <end position="77"/>
    </location>
</feature>
<sequence>MHQKTTQRQNRFGRIKPDGVPALRLAAPIGVAAAAGIGAALWFAFPQMHGGTNAWIGIAVAGACFAPVMVALAWVLLVDRSTIPGAIAHPEHSVENSWYDQAAKDSFHLLLVGTGFGAAIAGFCLPPMVSWTLAAVFAFAAAAFGTSYLIRKAGGR</sequence>
<protein>
    <submittedName>
        <fullName evidence="2">Uncharacterized protein</fullName>
    </submittedName>
</protein>
<comment type="caution">
    <text evidence="2">The sequence shown here is derived from an EMBL/GenBank/DDBJ whole genome shotgun (WGS) entry which is preliminary data.</text>
</comment>
<keyword evidence="1" id="KW-1133">Transmembrane helix</keyword>
<feature type="transmembrane region" description="Helical" evidence="1">
    <location>
        <begin position="21"/>
        <end position="43"/>
    </location>
</feature>
<dbReference type="Proteomes" id="UP000216789">
    <property type="component" value="Unassembled WGS sequence"/>
</dbReference>
<gene>
    <name evidence="2" type="ORF">BPS1E_1828</name>
</gene>
<evidence type="ECO:0000313" key="3">
    <source>
        <dbReference type="Proteomes" id="UP000216789"/>
    </source>
</evidence>
<feature type="transmembrane region" description="Helical" evidence="1">
    <location>
        <begin position="131"/>
        <end position="150"/>
    </location>
</feature>
<dbReference type="AlphaFoldDB" id="A0A267WJ80"/>
<organism evidence="2 3">
    <name type="scientific">Bifidobacterium pseudocatenulatum</name>
    <dbReference type="NCBI Taxonomy" id="28026"/>
    <lineage>
        <taxon>Bacteria</taxon>
        <taxon>Bacillati</taxon>
        <taxon>Actinomycetota</taxon>
        <taxon>Actinomycetes</taxon>
        <taxon>Bifidobacteriales</taxon>
        <taxon>Bifidobacteriaceae</taxon>
        <taxon>Bifidobacterium</taxon>
    </lineage>
</organism>
<evidence type="ECO:0000256" key="1">
    <source>
        <dbReference type="SAM" id="Phobius"/>
    </source>
</evidence>
<keyword evidence="1" id="KW-0812">Transmembrane</keyword>
<reference evidence="2 3" key="1">
    <citation type="journal article" date="2017" name="ISME J.">
        <title>Unveiling bifidobacterial biogeography across the mammalian branch of the tree of life.</title>
        <authorList>
            <person name="Milani C."/>
            <person name="Mangifesta M."/>
            <person name="Mancabelli L."/>
            <person name="Lugli G.A."/>
            <person name="James K."/>
            <person name="Duranti S."/>
            <person name="Turroni F."/>
            <person name="Ferrario C."/>
            <person name="Ossiprandi M.C."/>
            <person name="van Sinderen D."/>
            <person name="Ventura M."/>
        </authorList>
    </citation>
    <scope>NUCLEOTIDE SEQUENCE [LARGE SCALE GENOMIC DNA]</scope>
    <source>
        <strain evidence="2 3">1E</strain>
    </source>
</reference>